<sequence>MGIITPQPLHPEAFTPFGDVIQAGLGEVSRVNDGRADRFDSGARLDRLLAETVPVAAVYRIDASTLPLRIGRLERHPLSSQLFIPMNAGRYLVVTVPSDIKGNPIPAEAAAFVATGSQAINYQPGVWHCPLVALDQPADFVMAMGKALDPAIDCQFFDLPAALTVGPLSNQVQ</sequence>
<dbReference type="InterPro" id="IPR047233">
    <property type="entry name" value="UAH_cupin"/>
</dbReference>
<dbReference type="InterPro" id="IPR011051">
    <property type="entry name" value="RmlC_Cupin_sf"/>
</dbReference>
<dbReference type="GO" id="GO:0000256">
    <property type="term" value="P:allantoin catabolic process"/>
    <property type="evidence" value="ECO:0007669"/>
    <property type="project" value="InterPro"/>
</dbReference>
<keyword evidence="6" id="KW-1185">Reference proteome</keyword>
<keyword evidence="3 5" id="KW-0456">Lyase</keyword>
<dbReference type="PANTHER" id="PTHR21221:SF1">
    <property type="entry name" value="UREIDOGLYCOLATE LYASE"/>
    <property type="match status" value="1"/>
</dbReference>
<proteinExistence type="predicted"/>
<dbReference type="GO" id="GO:0006144">
    <property type="term" value="P:purine nucleobase metabolic process"/>
    <property type="evidence" value="ECO:0007669"/>
    <property type="project" value="UniProtKB-KW"/>
</dbReference>
<evidence type="ECO:0000256" key="2">
    <source>
        <dbReference type="ARBA" id="ARBA00022631"/>
    </source>
</evidence>
<gene>
    <name evidence="5" type="primary">allA</name>
    <name evidence="5" type="ORF">SAE02_10070</name>
</gene>
<dbReference type="InterPro" id="IPR024060">
    <property type="entry name" value="Ureidoglycolate_lyase_dom_sf"/>
</dbReference>
<evidence type="ECO:0000256" key="4">
    <source>
        <dbReference type="ARBA" id="ARBA00047684"/>
    </source>
</evidence>
<accession>A0A512DK62</accession>
<dbReference type="InterPro" id="IPR007247">
    <property type="entry name" value="Ureidogly_lyase"/>
</dbReference>
<dbReference type="OrthoDB" id="9804602at2"/>
<dbReference type="Proteomes" id="UP000321523">
    <property type="component" value="Unassembled WGS sequence"/>
</dbReference>
<comment type="catalytic activity">
    <reaction evidence="4">
        <text>(S)-ureidoglycolate = urea + glyoxylate</text>
        <dbReference type="Rhea" id="RHEA:11304"/>
        <dbReference type="ChEBI" id="CHEBI:16199"/>
        <dbReference type="ChEBI" id="CHEBI:36655"/>
        <dbReference type="ChEBI" id="CHEBI:57296"/>
        <dbReference type="EC" id="4.3.2.3"/>
    </reaction>
</comment>
<comment type="subunit">
    <text evidence="1">Homodimer.</text>
</comment>
<comment type="caution">
    <text evidence="5">The sequence shown here is derived from an EMBL/GenBank/DDBJ whole genome shotgun (WGS) entry which is preliminary data.</text>
</comment>
<organism evidence="5 6">
    <name type="scientific">Skermanella aerolata</name>
    <dbReference type="NCBI Taxonomy" id="393310"/>
    <lineage>
        <taxon>Bacteria</taxon>
        <taxon>Pseudomonadati</taxon>
        <taxon>Pseudomonadota</taxon>
        <taxon>Alphaproteobacteria</taxon>
        <taxon>Rhodospirillales</taxon>
        <taxon>Azospirillaceae</taxon>
        <taxon>Skermanella</taxon>
    </lineage>
</organism>
<evidence type="ECO:0000256" key="1">
    <source>
        <dbReference type="ARBA" id="ARBA00011738"/>
    </source>
</evidence>
<dbReference type="CDD" id="cd20298">
    <property type="entry name" value="cupin_UAH"/>
    <property type="match status" value="1"/>
</dbReference>
<evidence type="ECO:0000313" key="5">
    <source>
        <dbReference type="EMBL" id="GEO36859.1"/>
    </source>
</evidence>
<dbReference type="PANTHER" id="PTHR21221">
    <property type="entry name" value="UREIDOGLYCOLATE HYDROLASE"/>
    <property type="match status" value="1"/>
</dbReference>
<evidence type="ECO:0000256" key="3">
    <source>
        <dbReference type="ARBA" id="ARBA00023239"/>
    </source>
</evidence>
<dbReference type="GO" id="GO:0050385">
    <property type="term" value="F:ureidoglycolate lyase activity"/>
    <property type="evidence" value="ECO:0007669"/>
    <property type="project" value="UniProtKB-EC"/>
</dbReference>
<name>A0A512DK62_9PROT</name>
<dbReference type="GO" id="GO:0004848">
    <property type="term" value="F:ureidoglycolate hydrolase activity"/>
    <property type="evidence" value="ECO:0007669"/>
    <property type="project" value="InterPro"/>
</dbReference>
<keyword evidence="2" id="KW-0659">Purine metabolism</keyword>
<dbReference type="SUPFAM" id="SSF51182">
    <property type="entry name" value="RmlC-like cupins"/>
    <property type="match status" value="1"/>
</dbReference>
<evidence type="ECO:0000313" key="6">
    <source>
        <dbReference type="Proteomes" id="UP000321523"/>
    </source>
</evidence>
<dbReference type="EMBL" id="BJYZ01000003">
    <property type="protein sequence ID" value="GEO36859.1"/>
    <property type="molecule type" value="Genomic_DNA"/>
</dbReference>
<dbReference type="Pfam" id="PF04115">
    <property type="entry name" value="Ureidogly_lyase"/>
    <property type="match status" value="1"/>
</dbReference>
<dbReference type="RefSeq" id="WP_044426107.1">
    <property type="nucleotide sequence ID" value="NZ_BJYZ01000003.1"/>
</dbReference>
<dbReference type="AlphaFoldDB" id="A0A512DK62"/>
<dbReference type="Gene3D" id="2.60.120.480">
    <property type="entry name" value="Ureidoglycolate hydrolase"/>
    <property type="match status" value="1"/>
</dbReference>
<reference evidence="5 6" key="1">
    <citation type="submission" date="2019-07" db="EMBL/GenBank/DDBJ databases">
        <title>Whole genome shotgun sequence of Skermanella aerolata NBRC 106429.</title>
        <authorList>
            <person name="Hosoyama A."/>
            <person name="Uohara A."/>
            <person name="Ohji S."/>
            <person name="Ichikawa N."/>
        </authorList>
    </citation>
    <scope>NUCLEOTIDE SEQUENCE [LARGE SCALE GENOMIC DNA]</scope>
    <source>
        <strain evidence="5 6">NBRC 106429</strain>
    </source>
</reference>
<protein>
    <submittedName>
        <fullName evidence="5">Ureidoglycolate lyase</fullName>
    </submittedName>
</protein>